<dbReference type="Gene3D" id="2.60.40.3140">
    <property type="match status" value="1"/>
</dbReference>
<gene>
    <name evidence="2" type="ORF">CWD77_12715</name>
</gene>
<reference evidence="2 3" key="1">
    <citation type="submission" date="2017-11" db="EMBL/GenBank/DDBJ databases">
        <title>Rhodohalobacter 15182 sp. nov., isolated from a salt lake.</title>
        <authorList>
            <person name="Han S."/>
        </authorList>
    </citation>
    <scope>NUCLEOTIDE SEQUENCE [LARGE SCALE GENOMIC DNA]</scope>
    <source>
        <strain evidence="2 3">15182</strain>
    </source>
</reference>
<dbReference type="EMBL" id="PISP01000004">
    <property type="protein sequence ID" value="PKD42909.1"/>
    <property type="molecule type" value="Genomic_DNA"/>
</dbReference>
<keyword evidence="1" id="KW-0732">Signal</keyword>
<feature type="signal peptide" evidence="1">
    <location>
        <begin position="1"/>
        <end position="23"/>
    </location>
</feature>
<organism evidence="2 3">
    <name type="scientific">Rhodohalobacter barkolensis</name>
    <dbReference type="NCBI Taxonomy" id="2053187"/>
    <lineage>
        <taxon>Bacteria</taxon>
        <taxon>Pseudomonadati</taxon>
        <taxon>Balneolota</taxon>
        <taxon>Balneolia</taxon>
        <taxon>Balneolales</taxon>
        <taxon>Balneolaceae</taxon>
        <taxon>Rhodohalobacter</taxon>
    </lineage>
</organism>
<keyword evidence="3" id="KW-1185">Reference proteome</keyword>
<proteinExistence type="predicted"/>
<evidence type="ECO:0000313" key="2">
    <source>
        <dbReference type="EMBL" id="PKD42909.1"/>
    </source>
</evidence>
<evidence type="ECO:0008006" key="4">
    <source>
        <dbReference type="Google" id="ProtNLM"/>
    </source>
</evidence>
<evidence type="ECO:0000256" key="1">
    <source>
        <dbReference type="SAM" id="SignalP"/>
    </source>
</evidence>
<accession>A0A2N0VFD9</accession>
<evidence type="ECO:0000313" key="3">
    <source>
        <dbReference type="Proteomes" id="UP000233398"/>
    </source>
</evidence>
<sequence>MFHQTVKLALLSTLWLLPALGYAQFDSDEILQERMIFEKFGSLPAELSESAPGHNAPYEFLLREASVEFDETDRGIVAYIHYLNRIKIYSDDPIEQTEAALIGIPYYASDNIERVTNLEGLTWKPNGQFYRLNVDDTRNVELNSRYRLIEFEMPEIEEGVILEYKYTLERRYIEELPDFYLSDRVPVRETALYLKNANYLRFDVIEQNVDFELSYQEFNVDTSSIPFVFTYERPDPVNVEVWKVTDIPAINTTSYISSIDDVRAKLKFQISEFGLPRQPLDNSWELVAAQMRRNSNPFDRLEENKALIDELTEPYLSVQNLQELQDSIFHFVNSNMQFDGVHSIYAEGDLGRVAKGEPADQAEINTLLMGMLRKAGIDAYPLFISGRQFGRINRSYPSLFQFNRMLVFSEIGEETFIMDASYSHSLPNLISVDAYNEQGFLLLENTFDWVEILPEKSRFNLDIEIEADLDINGSLAGVLKAEVSGYPSREIRRSIAGGETNSEIIKKIFLDVYPDVDLSETEITVQNENRDLITIQADFAISNYAVSFSEGLEYKPMMVGYLYQNPFETTNRRVPITLDAPETLFVKYRVNLPDGTSSEELQGEQSTELPGAKLMEEYDVTQKQLNYSFGVDIDRKQFSAQDYAQLRRIYERWVGLSNEVWFIETDR</sequence>
<dbReference type="Gene3D" id="3.10.620.30">
    <property type="match status" value="1"/>
</dbReference>
<dbReference type="OrthoDB" id="98874at2"/>
<comment type="caution">
    <text evidence="2">The sequence shown here is derived from an EMBL/GenBank/DDBJ whole genome shotgun (WGS) entry which is preliminary data.</text>
</comment>
<name>A0A2N0VFD9_9BACT</name>
<dbReference type="Gene3D" id="2.60.120.1130">
    <property type="match status" value="1"/>
</dbReference>
<dbReference type="Proteomes" id="UP000233398">
    <property type="component" value="Unassembled WGS sequence"/>
</dbReference>
<dbReference type="RefSeq" id="WP_101073962.1">
    <property type="nucleotide sequence ID" value="NZ_PISP01000004.1"/>
</dbReference>
<protein>
    <recommendedName>
        <fullName evidence="4">DUF3857 domain-containing protein</fullName>
    </recommendedName>
</protein>
<feature type="chain" id="PRO_5014631701" description="DUF3857 domain-containing protein" evidence="1">
    <location>
        <begin position="24"/>
        <end position="667"/>
    </location>
</feature>
<dbReference type="AlphaFoldDB" id="A0A2N0VFD9"/>